<keyword evidence="4" id="KW-1185">Reference proteome</keyword>
<keyword evidence="2" id="KW-0472">Membrane</keyword>
<evidence type="ECO:0000256" key="1">
    <source>
        <dbReference type="SAM" id="MobiDB-lite"/>
    </source>
</evidence>
<keyword evidence="2" id="KW-0812">Transmembrane</keyword>
<proteinExistence type="predicted"/>
<dbReference type="RefSeq" id="WP_209982073.1">
    <property type="nucleotide sequence ID" value="NZ_JAGINO010000007.1"/>
</dbReference>
<dbReference type="Proteomes" id="UP001244552">
    <property type="component" value="Unassembled WGS sequence"/>
</dbReference>
<reference evidence="3 4" key="1">
    <citation type="submission" date="2023-07" db="EMBL/GenBank/DDBJ databases">
        <title>Genomic Encyclopedia of Type Strains, Phase IV (KMG-IV): sequencing the most valuable type-strain genomes for metagenomic binning, comparative biology and taxonomic classification.</title>
        <authorList>
            <person name="Goeker M."/>
        </authorList>
    </citation>
    <scope>NUCLEOTIDE SEQUENCE [LARGE SCALE GENOMIC DNA]</scope>
    <source>
        <strain evidence="3 4">DSM 19922</strain>
    </source>
</reference>
<evidence type="ECO:0000256" key="2">
    <source>
        <dbReference type="SAM" id="Phobius"/>
    </source>
</evidence>
<evidence type="ECO:0000313" key="4">
    <source>
        <dbReference type="Proteomes" id="UP001244552"/>
    </source>
</evidence>
<sequence>MTVFHPSDGHIESHGTAGWPDPSSGSEPQPQDDPIAERLRRQRLALSAAAVVLLAGVMWSACYLTVLTGADGGTIPPGRTAERVPDPAHGPAYRSAFDPWGPHPLQAETRQAAALLRGLARDARQLAQWHDPASPAAMPAAAAAATPPAKSLEKPPATPPAKLPSAPAITSAAGSPEPAAPDPAIRRLVDKGWPALRPAASHVAIPAVVQAVGIAGEVAATPQRAMP</sequence>
<accession>A0ABU0MK18</accession>
<organism evidence="3 4">
    <name type="scientific">Azospirillum picis</name>
    <dbReference type="NCBI Taxonomy" id="488438"/>
    <lineage>
        <taxon>Bacteria</taxon>
        <taxon>Pseudomonadati</taxon>
        <taxon>Pseudomonadota</taxon>
        <taxon>Alphaproteobacteria</taxon>
        <taxon>Rhodospirillales</taxon>
        <taxon>Azospirillaceae</taxon>
        <taxon>Azospirillum</taxon>
    </lineage>
</organism>
<feature type="region of interest" description="Disordered" evidence="1">
    <location>
        <begin position="1"/>
        <end position="33"/>
    </location>
</feature>
<feature type="compositionally biased region" description="Low complexity" evidence="1">
    <location>
        <begin position="129"/>
        <end position="149"/>
    </location>
</feature>
<protein>
    <submittedName>
        <fullName evidence="3">Uncharacterized protein</fullName>
    </submittedName>
</protein>
<dbReference type="EMBL" id="JAUSVU010000007">
    <property type="protein sequence ID" value="MDQ0533628.1"/>
    <property type="molecule type" value="Genomic_DNA"/>
</dbReference>
<comment type="caution">
    <text evidence="3">The sequence shown here is derived from an EMBL/GenBank/DDBJ whole genome shotgun (WGS) entry which is preliminary data.</text>
</comment>
<evidence type="ECO:0000313" key="3">
    <source>
        <dbReference type="EMBL" id="MDQ0533628.1"/>
    </source>
</evidence>
<feature type="transmembrane region" description="Helical" evidence="2">
    <location>
        <begin position="44"/>
        <end position="66"/>
    </location>
</feature>
<feature type="region of interest" description="Disordered" evidence="1">
    <location>
        <begin position="129"/>
        <end position="183"/>
    </location>
</feature>
<gene>
    <name evidence="3" type="ORF">QO018_002486</name>
</gene>
<keyword evidence="2" id="KW-1133">Transmembrane helix</keyword>
<name>A0ABU0MK18_9PROT</name>